<sequence>MSTLEQLRRLTTIVADTGDFQILDSFKPQDGTTNPSHILGAAKNPKYKHLITEAVRYGISRSQNAEEQLEHAFIRLVVGFGVEILKHVPGRVSTEVDAIHSFHKDKTVTMAREIIELYEKLGVSRERVLIKIASTWEGFHACKILEQENIHCNMTLLFSTVQAKLAAEAGATLISPFVGRTMDWWQKQVPGKDYSGLKDPGVKLVSDIYKYYKSEGISTEIMAASLRNIDECVHLAGVDLMTINVVLLEELKNADYAVKPRLENHSNGHTPKTKSLPHYINDEAKFRLDLFEDAAATDKIAESLRIFFKDGEELKRMLAQEREAQIN</sequence>
<dbReference type="GO" id="GO:0009052">
    <property type="term" value="P:pentose-phosphate shunt, non-oxidative branch"/>
    <property type="evidence" value="ECO:0007669"/>
    <property type="project" value="TreeGrafter"/>
</dbReference>
<evidence type="ECO:0000256" key="1">
    <source>
        <dbReference type="ARBA" id="ARBA00004857"/>
    </source>
</evidence>
<keyword evidence="7" id="KW-1185">Reference proteome</keyword>
<name>A0A6A5YA01_9PLEO</name>
<comment type="pathway">
    <text evidence="1">Carbohydrate degradation; pentose phosphate pathway; D-glyceraldehyde 3-phosphate and beta-D-fructose 6-phosphate from D-ribose 5-phosphate and D-xylulose 5-phosphate (non-oxidative stage): step 2/3.</text>
</comment>
<comment type="similarity">
    <text evidence="2">Belongs to the transaldolase family. Type 1 subfamily.</text>
</comment>
<dbReference type="UniPathway" id="UPA00115">
    <property type="reaction ID" value="UER00414"/>
</dbReference>
<dbReference type="OrthoDB" id="1711136at2759"/>
<dbReference type="GO" id="GO:0004801">
    <property type="term" value="F:transaldolase activity"/>
    <property type="evidence" value="ECO:0007669"/>
    <property type="project" value="UniProtKB-EC"/>
</dbReference>
<dbReference type="InterPro" id="IPR013785">
    <property type="entry name" value="Aldolase_TIM"/>
</dbReference>
<evidence type="ECO:0000256" key="5">
    <source>
        <dbReference type="ARBA" id="ARBA00023270"/>
    </source>
</evidence>
<dbReference type="GO" id="GO:0005975">
    <property type="term" value="P:carbohydrate metabolic process"/>
    <property type="evidence" value="ECO:0007669"/>
    <property type="project" value="InterPro"/>
</dbReference>
<dbReference type="PANTHER" id="PTHR10683:SF18">
    <property type="entry name" value="TRANSALDOLASE"/>
    <property type="match status" value="1"/>
</dbReference>
<dbReference type="EC" id="2.2.1.2" evidence="3"/>
<accession>A0A6A5YA01</accession>
<dbReference type="InterPro" id="IPR004730">
    <property type="entry name" value="Transaldolase_1"/>
</dbReference>
<gene>
    <name evidence="6" type="ORF">BU24DRAFT_439102</name>
</gene>
<dbReference type="PANTHER" id="PTHR10683">
    <property type="entry name" value="TRANSALDOLASE"/>
    <property type="match status" value="1"/>
</dbReference>
<evidence type="ECO:0000313" key="6">
    <source>
        <dbReference type="EMBL" id="KAF2022415.1"/>
    </source>
</evidence>
<proteinExistence type="inferred from homology"/>
<dbReference type="Pfam" id="PF00923">
    <property type="entry name" value="TAL_FSA"/>
    <property type="match status" value="1"/>
</dbReference>
<protein>
    <recommendedName>
        <fullName evidence="3">transaldolase</fullName>
        <ecNumber evidence="3">2.2.1.2</ecNumber>
    </recommendedName>
</protein>
<keyword evidence="5" id="KW-0704">Schiff base</keyword>
<keyword evidence="4" id="KW-0570">Pentose shunt</keyword>
<dbReference type="RefSeq" id="XP_033390754.1">
    <property type="nucleotide sequence ID" value="XM_033530282.1"/>
</dbReference>
<dbReference type="CDD" id="cd00957">
    <property type="entry name" value="Transaldolase_TalAB"/>
    <property type="match status" value="1"/>
</dbReference>
<dbReference type="EMBL" id="ML978066">
    <property type="protein sequence ID" value="KAF2022415.1"/>
    <property type="molecule type" value="Genomic_DNA"/>
</dbReference>
<dbReference type="Proteomes" id="UP000799778">
    <property type="component" value="Unassembled WGS sequence"/>
</dbReference>
<dbReference type="AlphaFoldDB" id="A0A6A5YA01"/>
<dbReference type="GeneID" id="54287679"/>
<dbReference type="Gene3D" id="3.20.20.70">
    <property type="entry name" value="Aldolase class I"/>
    <property type="match status" value="1"/>
</dbReference>
<evidence type="ECO:0000256" key="2">
    <source>
        <dbReference type="ARBA" id="ARBA00008012"/>
    </source>
</evidence>
<evidence type="ECO:0000313" key="7">
    <source>
        <dbReference type="Proteomes" id="UP000799778"/>
    </source>
</evidence>
<evidence type="ECO:0000256" key="4">
    <source>
        <dbReference type="ARBA" id="ARBA00023126"/>
    </source>
</evidence>
<dbReference type="GO" id="GO:0005737">
    <property type="term" value="C:cytoplasm"/>
    <property type="evidence" value="ECO:0007669"/>
    <property type="project" value="InterPro"/>
</dbReference>
<dbReference type="SUPFAM" id="SSF51569">
    <property type="entry name" value="Aldolase"/>
    <property type="match status" value="1"/>
</dbReference>
<organism evidence="6 7">
    <name type="scientific">Aaosphaeria arxii CBS 175.79</name>
    <dbReference type="NCBI Taxonomy" id="1450172"/>
    <lineage>
        <taxon>Eukaryota</taxon>
        <taxon>Fungi</taxon>
        <taxon>Dikarya</taxon>
        <taxon>Ascomycota</taxon>
        <taxon>Pezizomycotina</taxon>
        <taxon>Dothideomycetes</taxon>
        <taxon>Pleosporomycetidae</taxon>
        <taxon>Pleosporales</taxon>
        <taxon>Pleosporales incertae sedis</taxon>
        <taxon>Aaosphaeria</taxon>
    </lineage>
</organism>
<dbReference type="InterPro" id="IPR001585">
    <property type="entry name" value="TAL/FSA"/>
</dbReference>
<evidence type="ECO:0000256" key="3">
    <source>
        <dbReference type="ARBA" id="ARBA00013151"/>
    </source>
</evidence>
<dbReference type="NCBIfam" id="TIGR00874">
    <property type="entry name" value="talAB"/>
    <property type="match status" value="1"/>
</dbReference>
<reference evidence="6" key="1">
    <citation type="journal article" date="2020" name="Stud. Mycol.">
        <title>101 Dothideomycetes genomes: a test case for predicting lifestyles and emergence of pathogens.</title>
        <authorList>
            <person name="Haridas S."/>
            <person name="Albert R."/>
            <person name="Binder M."/>
            <person name="Bloem J."/>
            <person name="Labutti K."/>
            <person name="Salamov A."/>
            <person name="Andreopoulos B."/>
            <person name="Baker S."/>
            <person name="Barry K."/>
            <person name="Bills G."/>
            <person name="Bluhm B."/>
            <person name="Cannon C."/>
            <person name="Castanera R."/>
            <person name="Culley D."/>
            <person name="Daum C."/>
            <person name="Ezra D."/>
            <person name="Gonzalez J."/>
            <person name="Henrissat B."/>
            <person name="Kuo A."/>
            <person name="Liang C."/>
            <person name="Lipzen A."/>
            <person name="Lutzoni F."/>
            <person name="Magnuson J."/>
            <person name="Mondo S."/>
            <person name="Nolan M."/>
            <person name="Ohm R."/>
            <person name="Pangilinan J."/>
            <person name="Park H.-J."/>
            <person name="Ramirez L."/>
            <person name="Alfaro M."/>
            <person name="Sun H."/>
            <person name="Tritt A."/>
            <person name="Yoshinaga Y."/>
            <person name="Zwiers L.-H."/>
            <person name="Turgeon B."/>
            <person name="Goodwin S."/>
            <person name="Spatafora J."/>
            <person name="Crous P."/>
            <person name="Grigoriev I."/>
        </authorList>
    </citation>
    <scope>NUCLEOTIDE SEQUENCE</scope>
    <source>
        <strain evidence="6">CBS 175.79</strain>
    </source>
</reference>